<evidence type="ECO:0000256" key="9">
    <source>
        <dbReference type="ARBA" id="ARBA00023204"/>
    </source>
</evidence>
<keyword evidence="3 12" id="KW-0489">Methyltransferase</keyword>
<dbReference type="Gene3D" id="1.10.10.10">
    <property type="entry name" value="Winged helix-like DNA-binding domain superfamily/Winged helix DNA-binding domain"/>
    <property type="match status" value="1"/>
</dbReference>
<protein>
    <submittedName>
        <fullName evidence="12">DNA-O6-methylguanine--protein-cysteine S-methyltransferase /Transcriptional regulator Ada</fullName>
    </submittedName>
</protein>
<comment type="catalytic activity">
    <reaction evidence="1">
        <text>a 4-O-methyl-thymidine in DNA + L-cysteinyl-[protein] = a thymidine in DNA + S-methyl-L-cysteinyl-[protein]</text>
        <dbReference type="Rhea" id="RHEA:53428"/>
        <dbReference type="Rhea" id="RHEA-COMP:10131"/>
        <dbReference type="Rhea" id="RHEA-COMP:10132"/>
        <dbReference type="Rhea" id="RHEA-COMP:13555"/>
        <dbReference type="Rhea" id="RHEA-COMP:13556"/>
        <dbReference type="ChEBI" id="CHEBI:29950"/>
        <dbReference type="ChEBI" id="CHEBI:82612"/>
        <dbReference type="ChEBI" id="CHEBI:137386"/>
        <dbReference type="ChEBI" id="CHEBI:137387"/>
        <dbReference type="EC" id="2.1.1.63"/>
    </reaction>
</comment>
<sequence>MSSLRKCRATTLGGPVFDCSEIGWLGALVERQCPGAGGGSGFESKDRRAISAPFRKLTHTTDPMKPRETVMTADKSKLKLIGVADDPRWARVLARDKTADGQFWYSVTTTGVYCRPSCPSRTANPKNVALHDTLASAKATGFRSCKRCHPDGLSLDDENAKLVAKACRLIEENEEPPSLDELAGKVGRSSSYFHRVFKAVTGLTPKDYAAAHQAAKVRQCLETGSSVTGAMYDAGFNSSGRFYAKSTDMLGMTPSRYREGGVNERIRFAVGETSLGSILVASSEKGVAAILLGDDPNKLVHDLQDRFPKAELAGADPNYEALVARVVGFIEAPAIGLGLPLDIRGTAFQQRVWQALQEIPVGQTVSYAEVARRIGAPKAARAIASACAANKLAVAIPCHRVVRDDGSLSGYAWGVERKRVLLDRESRKTAAAAG</sequence>
<dbReference type="GO" id="GO:0008270">
    <property type="term" value="F:zinc ion binding"/>
    <property type="evidence" value="ECO:0007669"/>
    <property type="project" value="InterPro"/>
</dbReference>
<dbReference type="FunFam" id="1.10.10.10:FF:000410">
    <property type="entry name" value="ADA regulatory protein, putative"/>
    <property type="match status" value="1"/>
</dbReference>
<evidence type="ECO:0000313" key="12">
    <source>
        <dbReference type="EMBL" id="SEB92527.1"/>
    </source>
</evidence>
<dbReference type="PANTHER" id="PTHR10815">
    <property type="entry name" value="METHYLATED-DNA--PROTEIN-CYSTEINE METHYLTRANSFERASE"/>
    <property type="match status" value="1"/>
</dbReference>
<evidence type="ECO:0000256" key="3">
    <source>
        <dbReference type="ARBA" id="ARBA00022603"/>
    </source>
</evidence>
<accession>A0A1M7KEY8</accession>
<evidence type="ECO:0000256" key="5">
    <source>
        <dbReference type="ARBA" id="ARBA00022763"/>
    </source>
</evidence>
<dbReference type="CDD" id="cd06445">
    <property type="entry name" value="ATase"/>
    <property type="match status" value="1"/>
</dbReference>
<keyword evidence="6" id="KW-0805">Transcription regulation</keyword>
<dbReference type="InterPro" id="IPR036631">
    <property type="entry name" value="MGMT_N_sf"/>
</dbReference>
<dbReference type="Gene3D" id="1.10.10.60">
    <property type="entry name" value="Homeodomain-like"/>
    <property type="match status" value="1"/>
</dbReference>
<keyword evidence="7" id="KW-0010">Activator</keyword>
<dbReference type="Pfam" id="PF01035">
    <property type="entry name" value="DNA_binding_1"/>
    <property type="match status" value="1"/>
</dbReference>
<dbReference type="AlphaFoldDB" id="A0A1M7KEY8"/>
<proteinExistence type="predicted"/>
<dbReference type="Proteomes" id="UP000183208">
    <property type="component" value="Unassembled WGS sequence"/>
</dbReference>
<dbReference type="PROSITE" id="PS01124">
    <property type="entry name" value="HTH_ARAC_FAMILY_2"/>
    <property type="match status" value="1"/>
</dbReference>
<dbReference type="NCBIfam" id="TIGR00589">
    <property type="entry name" value="ogt"/>
    <property type="match status" value="1"/>
</dbReference>
<keyword evidence="8" id="KW-0804">Transcription</keyword>
<evidence type="ECO:0000259" key="11">
    <source>
        <dbReference type="PROSITE" id="PS01124"/>
    </source>
</evidence>
<dbReference type="Gene3D" id="3.40.10.10">
    <property type="entry name" value="DNA Methylphosphotriester Repair Domain"/>
    <property type="match status" value="1"/>
</dbReference>
<dbReference type="SUPFAM" id="SSF46767">
    <property type="entry name" value="Methylated DNA-protein cysteine methyltransferase, C-terminal domain"/>
    <property type="match status" value="1"/>
</dbReference>
<evidence type="ECO:0000256" key="6">
    <source>
        <dbReference type="ARBA" id="ARBA00023015"/>
    </source>
</evidence>
<dbReference type="GO" id="GO:0003700">
    <property type="term" value="F:DNA-binding transcription factor activity"/>
    <property type="evidence" value="ECO:0007669"/>
    <property type="project" value="InterPro"/>
</dbReference>
<feature type="domain" description="HTH araC/xylS-type" evidence="11">
    <location>
        <begin position="164"/>
        <end position="260"/>
    </location>
</feature>
<dbReference type="InterPro" id="IPR014048">
    <property type="entry name" value="MethylDNA_cys_MeTrfase_DNA-bd"/>
</dbReference>
<dbReference type="GO" id="GO:0032259">
    <property type="term" value="P:methylation"/>
    <property type="evidence" value="ECO:0007669"/>
    <property type="project" value="UniProtKB-KW"/>
</dbReference>
<gene>
    <name evidence="12" type="ORF">SAMN05444171_0241</name>
</gene>
<keyword evidence="5" id="KW-0227">DNA damage</keyword>
<dbReference type="EMBL" id="FNTI01000001">
    <property type="protein sequence ID" value="SEB92527.1"/>
    <property type="molecule type" value="Genomic_DNA"/>
</dbReference>
<dbReference type="PANTHER" id="PTHR10815:SF14">
    <property type="entry name" value="BIFUNCTIONAL TRANSCRIPTIONAL ACTIVATOR_DNA REPAIR ENZYME ADA"/>
    <property type="match status" value="1"/>
</dbReference>
<keyword evidence="4 12" id="KW-0808">Transferase</keyword>
<dbReference type="GO" id="GO:0003908">
    <property type="term" value="F:methylated-DNA-[protein]-cysteine S-methyltransferase activity"/>
    <property type="evidence" value="ECO:0007669"/>
    <property type="project" value="UniProtKB-EC"/>
</dbReference>
<dbReference type="GO" id="GO:0006281">
    <property type="term" value="P:DNA repair"/>
    <property type="evidence" value="ECO:0007669"/>
    <property type="project" value="UniProtKB-KW"/>
</dbReference>
<evidence type="ECO:0000256" key="8">
    <source>
        <dbReference type="ARBA" id="ARBA00023163"/>
    </source>
</evidence>
<evidence type="ECO:0000256" key="7">
    <source>
        <dbReference type="ARBA" id="ARBA00023159"/>
    </source>
</evidence>
<dbReference type="InterPro" id="IPR035451">
    <property type="entry name" value="Ada-like_dom_sf"/>
</dbReference>
<dbReference type="SMART" id="SM00342">
    <property type="entry name" value="HTH_ARAC"/>
    <property type="match status" value="1"/>
</dbReference>
<name>A0A1M7KEY8_9BRAD</name>
<dbReference type="GO" id="GO:0043565">
    <property type="term" value="F:sequence-specific DNA binding"/>
    <property type="evidence" value="ECO:0007669"/>
    <property type="project" value="InterPro"/>
</dbReference>
<comment type="catalytic activity">
    <reaction evidence="10">
        <text>a 6-O-methyl-2'-deoxyguanosine in DNA + L-cysteinyl-[protein] = S-methyl-L-cysteinyl-[protein] + a 2'-deoxyguanosine in DNA</text>
        <dbReference type="Rhea" id="RHEA:24000"/>
        <dbReference type="Rhea" id="RHEA-COMP:10131"/>
        <dbReference type="Rhea" id="RHEA-COMP:10132"/>
        <dbReference type="Rhea" id="RHEA-COMP:11367"/>
        <dbReference type="Rhea" id="RHEA-COMP:11368"/>
        <dbReference type="ChEBI" id="CHEBI:29950"/>
        <dbReference type="ChEBI" id="CHEBI:82612"/>
        <dbReference type="ChEBI" id="CHEBI:85445"/>
        <dbReference type="ChEBI" id="CHEBI:85448"/>
        <dbReference type="EC" id="2.1.1.63"/>
    </reaction>
</comment>
<dbReference type="InterPro" id="IPR009057">
    <property type="entry name" value="Homeodomain-like_sf"/>
</dbReference>
<dbReference type="SUPFAM" id="SSF46689">
    <property type="entry name" value="Homeodomain-like"/>
    <property type="match status" value="1"/>
</dbReference>
<organism evidence="12 13">
    <name type="scientific">Bradyrhizobium lablabi</name>
    <dbReference type="NCBI Taxonomy" id="722472"/>
    <lineage>
        <taxon>Bacteria</taxon>
        <taxon>Pseudomonadati</taxon>
        <taxon>Pseudomonadota</taxon>
        <taxon>Alphaproteobacteria</taxon>
        <taxon>Hyphomicrobiales</taxon>
        <taxon>Nitrobacteraceae</taxon>
        <taxon>Bradyrhizobium</taxon>
    </lineage>
</organism>
<reference evidence="12 13" key="1">
    <citation type="submission" date="2016-10" db="EMBL/GenBank/DDBJ databases">
        <authorList>
            <person name="de Groot N.N."/>
        </authorList>
    </citation>
    <scope>NUCLEOTIDE SEQUENCE [LARGE SCALE GENOMIC DNA]</scope>
    <source>
        <strain evidence="12 13">GAS522</strain>
    </source>
</reference>
<evidence type="ECO:0000313" key="13">
    <source>
        <dbReference type="Proteomes" id="UP000183208"/>
    </source>
</evidence>
<dbReference type="PROSITE" id="PS00374">
    <property type="entry name" value="MGMT"/>
    <property type="match status" value="1"/>
</dbReference>
<evidence type="ECO:0000256" key="2">
    <source>
        <dbReference type="ARBA" id="ARBA00001947"/>
    </source>
</evidence>
<comment type="cofactor">
    <cofactor evidence="2">
        <name>Zn(2+)</name>
        <dbReference type="ChEBI" id="CHEBI:29105"/>
    </cofactor>
</comment>
<evidence type="ECO:0000256" key="1">
    <source>
        <dbReference type="ARBA" id="ARBA00001286"/>
    </source>
</evidence>
<evidence type="ECO:0000256" key="10">
    <source>
        <dbReference type="ARBA" id="ARBA00049348"/>
    </source>
</evidence>
<dbReference type="InterPro" id="IPR036388">
    <property type="entry name" value="WH-like_DNA-bd_sf"/>
</dbReference>
<dbReference type="InterPro" id="IPR004026">
    <property type="entry name" value="Ada_DNA_repair_Zn-bd"/>
</dbReference>
<dbReference type="NCBIfam" id="NF011964">
    <property type="entry name" value="PRK15435.1"/>
    <property type="match status" value="1"/>
</dbReference>
<keyword evidence="9" id="KW-0234">DNA repair</keyword>
<dbReference type="InterPro" id="IPR018060">
    <property type="entry name" value="HTH_AraC"/>
</dbReference>
<dbReference type="SUPFAM" id="SSF57884">
    <property type="entry name" value="Ada DNA repair protein, N-terminal domain (N-Ada 10)"/>
    <property type="match status" value="1"/>
</dbReference>
<evidence type="ECO:0000256" key="4">
    <source>
        <dbReference type="ARBA" id="ARBA00022679"/>
    </source>
</evidence>
<dbReference type="Gene3D" id="3.30.160.70">
    <property type="entry name" value="Methylated DNA-protein cysteine methyltransferase domain"/>
    <property type="match status" value="1"/>
</dbReference>
<dbReference type="Pfam" id="PF02805">
    <property type="entry name" value="Ada_Zn_binding"/>
    <property type="match status" value="1"/>
</dbReference>
<dbReference type="InterPro" id="IPR036217">
    <property type="entry name" value="MethylDNA_cys_MeTrfase_DNAb"/>
</dbReference>
<dbReference type="SUPFAM" id="SSF53155">
    <property type="entry name" value="Methylated DNA-protein cysteine methyltransferase domain"/>
    <property type="match status" value="1"/>
</dbReference>
<dbReference type="InterPro" id="IPR001497">
    <property type="entry name" value="MethylDNA_cys_MeTrfase_AS"/>
</dbReference>
<dbReference type="Pfam" id="PF12833">
    <property type="entry name" value="HTH_18"/>
    <property type="match status" value="1"/>
</dbReference>